<dbReference type="SUPFAM" id="SSF52047">
    <property type="entry name" value="RNI-like"/>
    <property type="match status" value="1"/>
</dbReference>
<dbReference type="PANTHER" id="PTHR13318:SF247">
    <property type="entry name" value="GH16156P"/>
    <property type="match status" value="1"/>
</dbReference>
<sequence>MSHLPADCLNEIFECLNDDKITLYSCLLVNRLWCQISVRILWRNVNTSNFSTLIACLPEESKKILDDNGIIISTPTSKFPTFNYATYFKILSVNEVYYKINELIKNQQNISYYNIYNKTHLVIQEIFKMFMKQISSLKRLEFLQNSNINFILYPGSKDCLKNLTELHCSSNISSNFFYQLSQICHNISLIDIKIENNISNGITELISFQKNLKSFYMTLNYDLTDNVLNNLIPSLMTKLPKNLMKLDIYGGMRNISLSFIANFTNLRELQLSFEYSKCFLEFEKLQYIIFPQLQILKIRHECPRYEYLVKFIENNGKNLKELSMCDIRGNSDNSLNLAIAKFCPNLRKLSTGVKNDELETLKMILNSCRYIEKIKIWCGSEYLNEKEALDMVVKYSHENISELVLYHQDCIQSAELLPVELESFFIKWMSRMPQKSLSLEIVKCEEDDSLDTNHENMKIIEKYTKLGVIKKFKITDFELL</sequence>
<dbReference type="InterPro" id="IPR032675">
    <property type="entry name" value="LRR_dom_sf"/>
</dbReference>
<evidence type="ECO:0000313" key="2">
    <source>
        <dbReference type="EMBL" id="EXX61956.1"/>
    </source>
</evidence>
<comment type="caution">
    <text evidence="2">The sequence shown here is derived from an EMBL/GenBank/DDBJ whole genome shotgun (WGS) entry which is preliminary data.</text>
</comment>
<evidence type="ECO:0000259" key="1">
    <source>
        <dbReference type="Pfam" id="PF12937"/>
    </source>
</evidence>
<dbReference type="GO" id="GO:0031146">
    <property type="term" value="P:SCF-dependent proteasomal ubiquitin-dependent protein catabolic process"/>
    <property type="evidence" value="ECO:0007669"/>
    <property type="project" value="TreeGrafter"/>
</dbReference>
<dbReference type="GO" id="GO:0019005">
    <property type="term" value="C:SCF ubiquitin ligase complex"/>
    <property type="evidence" value="ECO:0007669"/>
    <property type="project" value="TreeGrafter"/>
</dbReference>
<gene>
    <name evidence="2" type="ORF">RirG_166250</name>
</gene>
<feature type="domain" description="F-box" evidence="1">
    <location>
        <begin position="1"/>
        <end position="46"/>
    </location>
</feature>
<organism evidence="2 3">
    <name type="scientific">Rhizophagus irregularis (strain DAOM 197198w)</name>
    <name type="common">Glomus intraradices</name>
    <dbReference type="NCBI Taxonomy" id="1432141"/>
    <lineage>
        <taxon>Eukaryota</taxon>
        <taxon>Fungi</taxon>
        <taxon>Fungi incertae sedis</taxon>
        <taxon>Mucoromycota</taxon>
        <taxon>Glomeromycotina</taxon>
        <taxon>Glomeromycetes</taxon>
        <taxon>Glomerales</taxon>
        <taxon>Glomeraceae</taxon>
        <taxon>Rhizophagus</taxon>
    </lineage>
</organism>
<dbReference type="EMBL" id="JEMT01024942">
    <property type="protein sequence ID" value="EXX61956.1"/>
    <property type="molecule type" value="Genomic_DNA"/>
</dbReference>
<dbReference type="SUPFAM" id="SSF81383">
    <property type="entry name" value="F-box domain"/>
    <property type="match status" value="1"/>
</dbReference>
<dbReference type="HOGENOM" id="CLU_028913_0_1_1"/>
<dbReference type="PANTHER" id="PTHR13318">
    <property type="entry name" value="PARTNER OF PAIRED, ISOFORM B-RELATED"/>
    <property type="match status" value="1"/>
</dbReference>
<proteinExistence type="predicted"/>
<accession>A0A015KQ71</accession>
<evidence type="ECO:0000313" key="3">
    <source>
        <dbReference type="Proteomes" id="UP000022910"/>
    </source>
</evidence>
<keyword evidence="3" id="KW-1185">Reference proteome</keyword>
<protein>
    <recommendedName>
        <fullName evidence="1">F-box domain-containing protein</fullName>
    </recommendedName>
</protein>
<dbReference type="OrthoDB" id="2305494at2759"/>
<dbReference type="Proteomes" id="UP000022910">
    <property type="component" value="Unassembled WGS sequence"/>
</dbReference>
<dbReference type="Gene3D" id="3.80.10.10">
    <property type="entry name" value="Ribonuclease Inhibitor"/>
    <property type="match status" value="1"/>
</dbReference>
<dbReference type="Pfam" id="PF12937">
    <property type="entry name" value="F-box-like"/>
    <property type="match status" value="1"/>
</dbReference>
<dbReference type="InterPro" id="IPR001810">
    <property type="entry name" value="F-box_dom"/>
</dbReference>
<dbReference type="AlphaFoldDB" id="A0A015KQ71"/>
<dbReference type="InterPro" id="IPR036047">
    <property type="entry name" value="F-box-like_dom_sf"/>
</dbReference>
<name>A0A015KQ71_RHIIW</name>
<reference evidence="2 3" key="1">
    <citation type="submission" date="2014-02" db="EMBL/GenBank/DDBJ databases">
        <title>Single nucleus genome sequencing reveals high similarity among nuclei of an endomycorrhizal fungus.</title>
        <authorList>
            <person name="Lin K."/>
            <person name="Geurts R."/>
            <person name="Zhang Z."/>
            <person name="Limpens E."/>
            <person name="Saunders D.G."/>
            <person name="Mu D."/>
            <person name="Pang E."/>
            <person name="Cao H."/>
            <person name="Cha H."/>
            <person name="Lin T."/>
            <person name="Zhou Q."/>
            <person name="Shang Y."/>
            <person name="Li Y."/>
            <person name="Ivanov S."/>
            <person name="Sharma T."/>
            <person name="Velzen R.V."/>
            <person name="Ruijter N.D."/>
            <person name="Aanen D.K."/>
            <person name="Win J."/>
            <person name="Kamoun S."/>
            <person name="Bisseling T."/>
            <person name="Huang S."/>
        </authorList>
    </citation>
    <scope>NUCLEOTIDE SEQUENCE [LARGE SCALE GENOMIC DNA]</scope>
    <source>
        <strain evidence="3">DAOM197198w</strain>
    </source>
</reference>